<name>A0A0K0DGC5_ANGCA</name>
<dbReference type="AlphaFoldDB" id="A0A0K0DGC5"/>
<dbReference type="WBParaSite" id="ACAC_0001012801-mRNA-1">
    <property type="protein sequence ID" value="ACAC_0001012801-mRNA-1"/>
    <property type="gene ID" value="ACAC_0001012801"/>
</dbReference>
<reference evidence="1" key="1">
    <citation type="submission" date="2012-09" db="EMBL/GenBank/DDBJ databases">
        <authorList>
            <person name="Martin A.A."/>
        </authorList>
    </citation>
    <scope>NUCLEOTIDE SEQUENCE</scope>
</reference>
<protein>
    <submittedName>
        <fullName evidence="2">Uncharacterized protein</fullName>
    </submittedName>
</protein>
<accession>A0A0K0DGC5</accession>
<proteinExistence type="predicted"/>
<reference evidence="2" key="2">
    <citation type="submission" date="2017-02" db="UniProtKB">
        <authorList>
            <consortium name="WormBaseParasite"/>
        </authorList>
    </citation>
    <scope>IDENTIFICATION</scope>
</reference>
<organism evidence="1 2">
    <name type="scientific">Angiostrongylus cantonensis</name>
    <name type="common">Rat lungworm</name>
    <dbReference type="NCBI Taxonomy" id="6313"/>
    <lineage>
        <taxon>Eukaryota</taxon>
        <taxon>Metazoa</taxon>
        <taxon>Ecdysozoa</taxon>
        <taxon>Nematoda</taxon>
        <taxon>Chromadorea</taxon>
        <taxon>Rhabditida</taxon>
        <taxon>Rhabditina</taxon>
        <taxon>Rhabditomorpha</taxon>
        <taxon>Strongyloidea</taxon>
        <taxon>Metastrongylidae</taxon>
        <taxon>Angiostrongylus</taxon>
    </lineage>
</organism>
<dbReference type="Proteomes" id="UP000035642">
    <property type="component" value="Unassembled WGS sequence"/>
</dbReference>
<evidence type="ECO:0000313" key="2">
    <source>
        <dbReference type="WBParaSite" id="ACAC_0001012801-mRNA-1"/>
    </source>
</evidence>
<sequence>MDEKSSEMDCKEIQAFIGRLTKLRVDVFMTNFNHLYSLMASFKAYGMALVDITMFKAGCHYGRRLHQEENGNRAGALTTSCELSYSNII</sequence>
<keyword evidence="1" id="KW-1185">Reference proteome</keyword>
<evidence type="ECO:0000313" key="1">
    <source>
        <dbReference type="Proteomes" id="UP000035642"/>
    </source>
</evidence>